<comment type="pathway">
    <text evidence="1">Pyrimidine metabolism; UMP biosynthesis via de novo pathway; UMP from orotate: step 2/2.</text>
</comment>
<evidence type="ECO:0000256" key="3">
    <source>
        <dbReference type="ARBA" id="ARBA00021923"/>
    </source>
</evidence>
<name>A0A3B0USN2_9ZZZZ</name>
<dbReference type="InterPro" id="IPR011060">
    <property type="entry name" value="RibuloseP-bd_barrel"/>
</dbReference>
<reference evidence="9" key="1">
    <citation type="submission" date="2018-06" db="EMBL/GenBank/DDBJ databases">
        <authorList>
            <person name="Zhirakovskaya E."/>
        </authorList>
    </citation>
    <scope>NUCLEOTIDE SEQUENCE</scope>
</reference>
<dbReference type="GO" id="GO:0006207">
    <property type="term" value="P:'de novo' pyrimidine nucleobase biosynthetic process"/>
    <property type="evidence" value="ECO:0007669"/>
    <property type="project" value="InterPro"/>
</dbReference>
<dbReference type="EMBL" id="UOEQ01000445">
    <property type="protein sequence ID" value="VAW23094.1"/>
    <property type="molecule type" value="Genomic_DNA"/>
</dbReference>
<dbReference type="GO" id="GO:0044205">
    <property type="term" value="P:'de novo' UMP biosynthetic process"/>
    <property type="evidence" value="ECO:0007669"/>
    <property type="project" value="UniProtKB-UniPathway"/>
</dbReference>
<keyword evidence="6 9" id="KW-0456">Lyase</keyword>
<evidence type="ECO:0000256" key="7">
    <source>
        <dbReference type="ARBA" id="ARBA00033428"/>
    </source>
</evidence>
<evidence type="ECO:0000259" key="8">
    <source>
        <dbReference type="SMART" id="SM00934"/>
    </source>
</evidence>
<evidence type="ECO:0000256" key="1">
    <source>
        <dbReference type="ARBA" id="ARBA00004861"/>
    </source>
</evidence>
<evidence type="ECO:0000256" key="4">
    <source>
        <dbReference type="ARBA" id="ARBA00022793"/>
    </source>
</evidence>
<dbReference type="SMART" id="SM00934">
    <property type="entry name" value="OMPdecase"/>
    <property type="match status" value="1"/>
</dbReference>
<dbReference type="PROSITE" id="PS00156">
    <property type="entry name" value="OMPDECASE"/>
    <property type="match status" value="1"/>
</dbReference>
<dbReference type="HAMAP" id="MF_01200_B">
    <property type="entry name" value="OMPdecase_type1_B"/>
    <property type="match status" value="1"/>
</dbReference>
<dbReference type="InterPro" id="IPR013785">
    <property type="entry name" value="Aldolase_TIM"/>
</dbReference>
<dbReference type="CDD" id="cd04725">
    <property type="entry name" value="OMP_decarboxylase_like"/>
    <property type="match status" value="1"/>
</dbReference>
<dbReference type="PANTHER" id="PTHR32119:SF2">
    <property type="entry name" value="OROTIDINE 5'-PHOSPHATE DECARBOXYLASE"/>
    <property type="match status" value="1"/>
</dbReference>
<gene>
    <name evidence="9" type="ORF">MNBD_ALPHA11-613</name>
</gene>
<dbReference type="Gene3D" id="3.20.20.70">
    <property type="entry name" value="Aldolase class I"/>
    <property type="match status" value="1"/>
</dbReference>
<accession>A0A3B0USN2</accession>
<dbReference type="SUPFAM" id="SSF51366">
    <property type="entry name" value="Ribulose-phoshate binding barrel"/>
    <property type="match status" value="1"/>
</dbReference>
<dbReference type="AlphaFoldDB" id="A0A3B0USN2"/>
<evidence type="ECO:0000313" key="9">
    <source>
        <dbReference type="EMBL" id="VAW23094.1"/>
    </source>
</evidence>
<dbReference type="PANTHER" id="PTHR32119">
    <property type="entry name" value="OROTIDINE 5'-PHOSPHATE DECARBOXYLASE"/>
    <property type="match status" value="1"/>
</dbReference>
<organism evidence="9">
    <name type="scientific">hydrothermal vent metagenome</name>
    <dbReference type="NCBI Taxonomy" id="652676"/>
    <lineage>
        <taxon>unclassified sequences</taxon>
        <taxon>metagenomes</taxon>
        <taxon>ecological metagenomes</taxon>
    </lineage>
</organism>
<proteinExistence type="inferred from homology"/>
<dbReference type="Pfam" id="PF00215">
    <property type="entry name" value="OMPdecase"/>
    <property type="match status" value="1"/>
</dbReference>
<dbReference type="InterPro" id="IPR001754">
    <property type="entry name" value="OMPdeCOase_dom"/>
</dbReference>
<dbReference type="EC" id="4.1.1.23" evidence="2"/>
<feature type="domain" description="Orotidine 5'-phosphate decarboxylase" evidence="8">
    <location>
        <begin position="7"/>
        <end position="224"/>
    </location>
</feature>
<dbReference type="InterPro" id="IPR047596">
    <property type="entry name" value="OMPdecase_bac"/>
</dbReference>
<keyword evidence="5" id="KW-0665">Pyrimidine biosynthesis</keyword>
<sequence length="239" mass="25539">MSNADDRLIVALDFSSRKEAEKLVEKLDDKVRFYKIGYQMVYGAEGIELGRQLVKSGKQVFFDLKLLDIDNTIAKAVEAIAKTGASMLTIHAYPQAMAAAVTAAKGSKLSLLAVSVLTSMDENDLMEAGYDRDVESLVGLRAFQAKEAGMGGVVCSAFEAALVKKMLGDKMAIVTPGIRPEGEASGDQKRVVTPADALSWGASNLVVGRPITASVDPVAATYKILEEMSMADLAIKETK</sequence>
<evidence type="ECO:0000256" key="6">
    <source>
        <dbReference type="ARBA" id="ARBA00023239"/>
    </source>
</evidence>
<protein>
    <recommendedName>
        <fullName evidence="3">Orotidine 5'-phosphate decarboxylase</fullName>
        <ecNumber evidence="2">4.1.1.23</ecNumber>
    </recommendedName>
    <alternativeName>
        <fullName evidence="7">OMP decarboxylase</fullName>
    </alternativeName>
</protein>
<dbReference type="NCBIfam" id="NF001273">
    <property type="entry name" value="PRK00230.1"/>
    <property type="match status" value="1"/>
</dbReference>
<dbReference type="UniPathway" id="UPA00070">
    <property type="reaction ID" value="UER00120"/>
</dbReference>
<evidence type="ECO:0000256" key="2">
    <source>
        <dbReference type="ARBA" id="ARBA00012321"/>
    </source>
</evidence>
<dbReference type="NCBIfam" id="TIGR01740">
    <property type="entry name" value="pyrF"/>
    <property type="match status" value="1"/>
</dbReference>
<evidence type="ECO:0000256" key="5">
    <source>
        <dbReference type="ARBA" id="ARBA00022975"/>
    </source>
</evidence>
<dbReference type="InterPro" id="IPR014732">
    <property type="entry name" value="OMPdecase"/>
</dbReference>
<dbReference type="InterPro" id="IPR018089">
    <property type="entry name" value="OMPdecase_AS"/>
</dbReference>
<dbReference type="GO" id="GO:0004590">
    <property type="term" value="F:orotidine-5'-phosphate decarboxylase activity"/>
    <property type="evidence" value="ECO:0007669"/>
    <property type="project" value="UniProtKB-EC"/>
</dbReference>
<dbReference type="GO" id="GO:0005829">
    <property type="term" value="C:cytosol"/>
    <property type="evidence" value="ECO:0007669"/>
    <property type="project" value="TreeGrafter"/>
</dbReference>
<keyword evidence="4" id="KW-0210">Decarboxylase</keyword>